<dbReference type="AlphaFoldDB" id="A0AA37U6L2"/>
<evidence type="ECO:0000313" key="1">
    <source>
        <dbReference type="EMBL" id="GLV13999.1"/>
    </source>
</evidence>
<comment type="caution">
    <text evidence="1">The sequence shown here is derived from an EMBL/GenBank/DDBJ whole genome shotgun (WGS) entry which is preliminary data.</text>
</comment>
<dbReference type="EMBL" id="BSRA01000008">
    <property type="protein sequence ID" value="GLV13999.1"/>
    <property type="molecule type" value="Genomic_DNA"/>
</dbReference>
<name>A0AA37U6L2_9BACL</name>
<proteinExistence type="predicted"/>
<accession>A0AA37U6L2</accession>
<protein>
    <submittedName>
        <fullName evidence="1">Uncharacterized protein</fullName>
    </submittedName>
</protein>
<dbReference type="Pfam" id="PF17248">
    <property type="entry name" value="DUF5317"/>
    <property type="match status" value="1"/>
</dbReference>
<reference evidence="1" key="1">
    <citation type="submission" date="2023-02" db="EMBL/GenBank/DDBJ databases">
        <title>Proposal of a novel subspecies: Alicyclobacillus hesperidum subspecies aegle.</title>
        <authorList>
            <person name="Goto K."/>
            <person name="Fujii T."/>
            <person name="Yasui K."/>
            <person name="Mochida K."/>
            <person name="Kato-Tanaka Y."/>
            <person name="Morohoshi S."/>
            <person name="An S.Y."/>
            <person name="Kasai H."/>
            <person name="Yokota A."/>
        </authorList>
    </citation>
    <scope>NUCLEOTIDE SEQUENCE</scope>
    <source>
        <strain evidence="1">DSM 12766</strain>
    </source>
</reference>
<dbReference type="InterPro" id="IPR035168">
    <property type="entry name" value="DUF5317"/>
</dbReference>
<organism evidence="1 2">
    <name type="scientific">Alicyclobacillus hesperidum</name>
    <dbReference type="NCBI Taxonomy" id="89784"/>
    <lineage>
        <taxon>Bacteria</taxon>
        <taxon>Bacillati</taxon>
        <taxon>Bacillota</taxon>
        <taxon>Bacilli</taxon>
        <taxon>Bacillales</taxon>
        <taxon>Alicyclobacillaceae</taxon>
        <taxon>Alicyclobacillus</taxon>
    </lineage>
</organism>
<sequence>MPVLLSTVHFLHLEVAPNTGTRHSFATMDGWWWLGDWIPIPPFIMSPGDILVGIGLSRFVLTESQTRASYQNESNSQ</sequence>
<evidence type="ECO:0000313" key="2">
    <source>
        <dbReference type="Proteomes" id="UP001157137"/>
    </source>
</evidence>
<gene>
    <name evidence="1" type="ORF">Heshes_16830</name>
</gene>
<dbReference type="Proteomes" id="UP001157137">
    <property type="component" value="Unassembled WGS sequence"/>
</dbReference>